<feature type="compositionally biased region" description="Polar residues" evidence="1">
    <location>
        <begin position="95"/>
        <end position="113"/>
    </location>
</feature>
<feature type="compositionally biased region" description="Polar residues" evidence="1">
    <location>
        <begin position="11"/>
        <end position="33"/>
    </location>
</feature>
<organism evidence="2 3">
    <name type="scientific">Alicyclobacillus fodiniaquatilis</name>
    <dbReference type="NCBI Taxonomy" id="1661150"/>
    <lineage>
        <taxon>Bacteria</taxon>
        <taxon>Bacillati</taxon>
        <taxon>Bacillota</taxon>
        <taxon>Bacilli</taxon>
        <taxon>Bacillales</taxon>
        <taxon>Alicyclobacillaceae</taxon>
        <taxon>Alicyclobacillus</taxon>
    </lineage>
</organism>
<proteinExistence type="predicted"/>
<name>A0ABW4JB07_9BACL</name>
<accession>A0ABW4JB07</accession>
<feature type="region of interest" description="Disordered" evidence="1">
    <location>
        <begin position="95"/>
        <end position="134"/>
    </location>
</feature>
<dbReference type="Proteomes" id="UP001597079">
    <property type="component" value="Unassembled WGS sequence"/>
</dbReference>
<reference evidence="3" key="1">
    <citation type="journal article" date="2019" name="Int. J. Syst. Evol. Microbiol.">
        <title>The Global Catalogue of Microorganisms (GCM) 10K type strain sequencing project: providing services to taxonomists for standard genome sequencing and annotation.</title>
        <authorList>
            <consortium name="The Broad Institute Genomics Platform"/>
            <consortium name="The Broad Institute Genome Sequencing Center for Infectious Disease"/>
            <person name="Wu L."/>
            <person name="Ma J."/>
        </authorList>
    </citation>
    <scope>NUCLEOTIDE SEQUENCE [LARGE SCALE GENOMIC DNA]</scope>
    <source>
        <strain evidence="3">CGMCC 1.12286</strain>
    </source>
</reference>
<evidence type="ECO:0000256" key="1">
    <source>
        <dbReference type="SAM" id="MobiDB-lite"/>
    </source>
</evidence>
<keyword evidence="3" id="KW-1185">Reference proteome</keyword>
<comment type="caution">
    <text evidence="2">The sequence shown here is derived from an EMBL/GenBank/DDBJ whole genome shotgun (WGS) entry which is preliminary data.</text>
</comment>
<gene>
    <name evidence="2" type="ORF">ACFSB2_01950</name>
</gene>
<sequence length="134" mass="13946">MAANDGGDPTGTLSVYSTDWSESNGTDLKNTMSGDEIGAKGQGAGVKFTASSPGGVNQQWVGGEFQHGGTVNFTADLSYNVPYTPVNATLSYSPQNTETVNASPGKQTYQNPCGSGEASWFLPGNNNESPGTWR</sequence>
<evidence type="ECO:0000313" key="3">
    <source>
        <dbReference type="Proteomes" id="UP001597079"/>
    </source>
</evidence>
<evidence type="ECO:0000313" key="2">
    <source>
        <dbReference type="EMBL" id="MFD1673486.1"/>
    </source>
</evidence>
<protein>
    <submittedName>
        <fullName evidence="2">Uncharacterized protein</fullName>
    </submittedName>
</protein>
<dbReference type="EMBL" id="JBHUCX010000005">
    <property type="protein sequence ID" value="MFD1673486.1"/>
    <property type="molecule type" value="Genomic_DNA"/>
</dbReference>
<feature type="compositionally biased region" description="Polar residues" evidence="1">
    <location>
        <begin position="124"/>
        <end position="134"/>
    </location>
</feature>
<feature type="region of interest" description="Disordered" evidence="1">
    <location>
        <begin position="1"/>
        <end position="34"/>
    </location>
</feature>
<dbReference type="RefSeq" id="WP_377940898.1">
    <property type="nucleotide sequence ID" value="NZ_JBHUCX010000005.1"/>
</dbReference>